<evidence type="ECO:0000313" key="1">
    <source>
        <dbReference type="EMBL" id="KAJ9074620.1"/>
    </source>
</evidence>
<gene>
    <name evidence="1" type="ORF">DSO57_1004422</name>
</gene>
<accession>A0ACC2TIS9</accession>
<keyword evidence="2" id="KW-1185">Reference proteome</keyword>
<organism evidence="1 2">
    <name type="scientific">Entomophthora muscae</name>
    <dbReference type="NCBI Taxonomy" id="34485"/>
    <lineage>
        <taxon>Eukaryota</taxon>
        <taxon>Fungi</taxon>
        <taxon>Fungi incertae sedis</taxon>
        <taxon>Zoopagomycota</taxon>
        <taxon>Entomophthoromycotina</taxon>
        <taxon>Entomophthoromycetes</taxon>
        <taxon>Entomophthorales</taxon>
        <taxon>Entomophthoraceae</taxon>
        <taxon>Entomophthora</taxon>
    </lineage>
</organism>
<proteinExistence type="predicted"/>
<reference evidence="1" key="1">
    <citation type="submission" date="2022-04" db="EMBL/GenBank/DDBJ databases">
        <title>Genome of the entomopathogenic fungus Entomophthora muscae.</title>
        <authorList>
            <person name="Elya C."/>
            <person name="Lovett B.R."/>
            <person name="Lee E."/>
            <person name="Macias A.M."/>
            <person name="Hajek A.E."/>
            <person name="De Bivort B.L."/>
            <person name="Kasson M.T."/>
            <person name="De Fine Licht H.H."/>
            <person name="Stajich J.E."/>
        </authorList>
    </citation>
    <scope>NUCLEOTIDE SEQUENCE</scope>
    <source>
        <strain evidence="1">Berkeley</strain>
    </source>
</reference>
<dbReference type="Proteomes" id="UP001165960">
    <property type="component" value="Unassembled WGS sequence"/>
</dbReference>
<sequence>MFRHGDRTPVTKLPNNLGQEPYICQKPALHRYGAATEVQFNLPCENGKYCTMQQGISSKRTPKAYDLETGTPNAFVNETCKLGQLTPLGIKQMYDLGTSLRQVYPSLISDIFVRSTDKERTLQSASAVLGGLLPNNQTPVPIAVVPMETDTLVFGHSSCPREKHIANKLQANEIPKIYAWYNPTHRQIESILGKTVADMYQGLYYTDNLRPRHCHNRSQITTSTGKITNAMLHAMHTLFNIQNRITHRDSADAFPAATRLRIGSFLLELKRNLLLQISRHANTQYIIPSMPTPKFLLFSAHDLSISALLSSLQSPDLK</sequence>
<name>A0ACC2TIS9_9FUNG</name>
<dbReference type="EMBL" id="QTSX02002851">
    <property type="protein sequence ID" value="KAJ9074620.1"/>
    <property type="molecule type" value="Genomic_DNA"/>
</dbReference>
<protein>
    <submittedName>
        <fullName evidence="1">Uncharacterized protein</fullName>
    </submittedName>
</protein>
<comment type="caution">
    <text evidence="1">The sequence shown here is derived from an EMBL/GenBank/DDBJ whole genome shotgun (WGS) entry which is preliminary data.</text>
</comment>
<evidence type="ECO:0000313" key="2">
    <source>
        <dbReference type="Proteomes" id="UP001165960"/>
    </source>
</evidence>